<sequence>MTIRKRRRARRPSDAANIDRLADTPHHGFAGSADADAQRVVALDEDAPAEPERSREEELREERPPHY</sequence>
<dbReference type="HOGENOM" id="CLU_194387_1_0_11"/>
<protein>
    <submittedName>
        <fullName evidence="2">Uncharacterized protein</fullName>
    </submittedName>
</protein>
<proteinExistence type="predicted"/>
<dbReference type="STRING" id="29321.AAV33_07295"/>
<dbReference type="AlphaFoldDB" id="K0YRB1"/>
<keyword evidence="3" id="KW-1185">Reference proteome</keyword>
<feature type="compositionally biased region" description="Basic residues" evidence="1">
    <location>
        <begin position="1"/>
        <end position="10"/>
    </location>
</feature>
<dbReference type="EMBL" id="AHAE01000045">
    <property type="protein sequence ID" value="EJZ82044.1"/>
    <property type="molecule type" value="Genomic_DNA"/>
</dbReference>
<dbReference type="Proteomes" id="UP000006078">
    <property type="component" value="Unassembled WGS sequence"/>
</dbReference>
<feature type="region of interest" description="Disordered" evidence="1">
    <location>
        <begin position="1"/>
        <end position="67"/>
    </location>
</feature>
<evidence type="ECO:0000313" key="3">
    <source>
        <dbReference type="Proteomes" id="UP000006078"/>
    </source>
</evidence>
<feature type="compositionally biased region" description="Basic and acidic residues" evidence="1">
    <location>
        <begin position="50"/>
        <end position="67"/>
    </location>
</feature>
<comment type="caution">
    <text evidence="2">The sequence shown here is derived from an EMBL/GenBank/DDBJ whole genome shotgun (WGS) entry which is preliminary data.</text>
</comment>
<organism evidence="2 3">
    <name type="scientific">Corynebacterium otitidis ATCC 51513</name>
    <dbReference type="NCBI Taxonomy" id="883169"/>
    <lineage>
        <taxon>Bacteria</taxon>
        <taxon>Bacillati</taxon>
        <taxon>Actinomycetota</taxon>
        <taxon>Actinomycetes</taxon>
        <taxon>Mycobacteriales</taxon>
        <taxon>Corynebacteriaceae</taxon>
        <taxon>Corynebacterium</taxon>
    </lineage>
</organism>
<reference evidence="2 3" key="1">
    <citation type="submission" date="2012-08" db="EMBL/GenBank/DDBJ databases">
        <title>The Genome Sequence of Turicella otitidis ATCC 51513.</title>
        <authorList>
            <consortium name="The Broad Institute Genome Sequencing Platform"/>
            <person name="Earl A."/>
            <person name="Ward D."/>
            <person name="Feldgarden M."/>
            <person name="Gevers D."/>
            <person name="Huys G."/>
            <person name="Walker B."/>
            <person name="Young S.K."/>
            <person name="Zeng Q."/>
            <person name="Gargeya S."/>
            <person name="Fitzgerald M."/>
            <person name="Haas B."/>
            <person name="Abouelleil A."/>
            <person name="Alvarado L."/>
            <person name="Arachchi H.M."/>
            <person name="Berlin A.M."/>
            <person name="Chapman S.B."/>
            <person name="Goldberg J."/>
            <person name="Griggs A."/>
            <person name="Gujja S."/>
            <person name="Hansen M."/>
            <person name="Howarth C."/>
            <person name="Imamovic A."/>
            <person name="Larimer J."/>
            <person name="McCowen C."/>
            <person name="Montmayeur A."/>
            <person name="Murphy C."/>
            <person name="Neiman D."/>
            <person name="Pearson M."/>
            <person name="Priest M."/>
            <person name="Roberts A."/>
            <person name="Saif S."/>
            <person name="Shea T."/>
            <person name="Sisk P."/>
            <person name="Sykes S."/>
            <person name="Wortman J."/>
            <person name="Nusbaum C."/>
            <person name="Birren B."/>
        </authorList>
    </citation>
    <scope>NUCLEOTIDE SEQUENCE [LARGE SCALE GENOMIC DNA]</scope>
    <source>
        <strain evidence="2 3">ATCC 51513</strain>
    </source>
</reference>
<accession>K0YRB1</accession>
<dbReference type="OrthoDB" id="4427780at2"/>
<name>K0YRB1_9CORY</name>
<evidence type="ECO:0000313" key="2">
    <source>
        <dbReference type="EMBL" id="EJZ82044.1"/>
    </source>
</evidence>
<dbReference type="eggNOG" id="ENOG5031K18">
    <property type="taxonomic scope" value="Bacteria"/>
</dbReference>
<evidence type="ECO:0000256" key="1">
    <source>
        <dbReference type="SAM" id="MobiDB-lite"/>
    </source>
</evidence>
<dbReference type="RefSeq" id="WP_004600917.1">
    <property type="nucleotide sequence ID" value="NZ_HF541866.1"/>
</dbReference>
<gene>
    <name evidence="2" type="ORF">HMPREF9719_01027</name>
</gene>